<gene>
    <name evidence="2" type="ORF">H5P30_14950</name>
</gene>
<dbReference type="Gene3D" id="1.10.600.10">
    <property type="entry name" value="Farnesyl Diphosphate Synthase"/>
    <property type="match status" value="1"/>
</dbReference>
<dbReference type="InterPro" id="IPR008949">
    <property type="entry name" value="Isoprenoid_synthase_dom_sf"/>
</dbReference>
<accession>A0A7X1E5F4</accession>
<protein>
    <submittedName>
        <fullName evidence="2">Phytoene/squalene synthase family protein</fullName>
    </submittedName>
</protein>
<dbReference type="PROSITE" id="PS01044">
    <property type="entry name" value="SQUALEN_PHYTOEN_SYN_1"/>
    <property type="match status" value="1"/>
</dbReference>
<reference evidence="2 3" key="1">
    <citation type="submission" date="2020-07" db="EMBL/GenBank/DDBJ databases">
        <authorList>
            <person name="Feng X."/>
        </authorList>
    </citation>
    <scope>NUCLEOTIDE SEQUENCE [LARGE SCALE GENOMIC DNA]</scope>
    <source>
        <strain evidence="2 3">JCM14086</strain>
    </source>
</reference>
<dbReference type="AlphaFoldDB" id="A0A7X1E5F4"/>
<dbReference type="SFLD" id="SFLDG01212">
    <property type="entry name" value="Phytoene_synthase_like"/>
    <property type="match status" value="1"/>
</dbReference>
<dbReference type="GO" id="GO:0004311">
    <property type="term" value="F:geranylgeranyl diphosphate synthase activity"/>
    <property type="evidence" value="ECO:0007669"/>
    <property type="project" value="InterPro"/>
</dbReference>
<dbReference type="RefSeq" id="WP_185693720.1">
    <property type="nucleotide sequence ID" value="NZ_JACHVA010000117.1"/>
</dbReference>
<proteinExistence type="predicted"/>
<dbReference type="InterPro" id="IPR002060">
    <property type="entry name" value="Squ/phyt_synthse"/>
</dbReference>
<dbReference type="EMBL" id="JACHVA010000117">
    <property type="protein sequence ID" value="MBC2603079.1"/>
    <property type="molecule type" value="Genomic_DNA"/>
</dbReference>
<dbReference type="SFLD" id="SFLDS00005">
    <property type="entry name" value="Isoprenoid_Synthase_Type_I"/>
    <property type="match status" value="1"/>
</dbReference>
<dbReference type="InterPro" id="IPR044843">
    <property type="entry name" value="Trans_IPPS_bact-type"/>
</dbReference>
<dbReference type="InterPro" id="IPR033904">
    <property type="entry name" value="Trans_IPPS_HH"/>
</dbReference>
<organism evidence="2 3">
    <name type="scientific">Puniceicoccus vermicola</name>
    <dbReference type="NCBI Taxonomy" id="388746"/>
    <lineage>
        <taxon>Bacteria</taxon>
        <taxon>Pseudomonadati</taxon>
        <taxon>Verrucomicrobiota</taxon>
        <taxon>Opitutia</taxon>
        <taxon>Puniceicoccales</taxon>
        <taxon>Puniceicoccaceae</taxon>
        <taxon>Puniceicoccus</taxon>
    </lineage>
</organism>
<dbReference type="GO" id="GO:0016117">
    <property type="term" value="P:carotenoid biosynthetic process"/>
    <property type="evidence" value="ECO:0007669"/>
    <property type="project" value="UniProtKB-ARBA"/>
</dbReference>
<dbReference type="CDD" id="cd00683">
    <property type="entry name" value="Trans_IPPS_HH"/>
    <property type="match status" value="1"/>
</dbReference>
<evidence type="ECO:0000256" key="1">
    <source>
        <dbReference type="ARBA" id="ARBA00022679"/>
    </source>
</evidence>
<sequence>MPIPRHLFQRIPPLPVDSLEAAASPPSSLNHSFDCSAEITRHHAKSFYFASHFLRSQKRKESYSVYAYCRYIDDRIDEHKPDTPPPSQSVLLSENQQLLKGNHSQRFAAAFSWTCSERAIPIQLLDDLVEGCCRDREQVRIQTQQELEEYCYLVASVVGLMMCRIFGVSSADAYPRAVEMGLAMQLTNILRDIREDYEKDRIYLPAEELAKRGLSVEELLKNGPDEKWKTYLDHLIQMAREWYQSAETGLPYLRNRTCARTARIMGRVYSGILNEIEKADYDIRRRHYVPFPRKLRLALF</sequence>
<dbReference type="GO" id="GO:0051996">
    <property type="term" value="F:squalene synthase [NAD(P)H] activity"/>
    <property type="evidence" value="ECO:0007669"/>
    <property type="project" value="InterPro"/>
</dbReference>
<dbReference type="InterPro" id="IPR019845">
    <property type="entry name" value="Squalene/phytoene_synthase_CS"/>
</dbReference>
<dbReference type="Pfam" id="PF00494">
    <property type="entry name" value="SQS_PSY"/>
    <property type="match status" value="1"/>
</dbReference>
<keyword evidence="1" id="KW-0808">Transferase</keyword>
<name>A0A7X1E5F4_9BACT</name>
<keyword evidence="3" id="KW-1185">Reference proteome</keyword>
<evidence type="ECO:0000313" key="2">
    <source>
        <dbReference type="EMBL" id="MBC2603079.1"/>
    </source>
</evidence>
<dbReference type="PANTHER" id="PTHR31480">
    <property type="entry name" value="BIFUNCTIONAL LYCOPENE CYCLASE/PHYTOENE SYNTHASE"/>
    <property type="match status" value="1"/>
</dbReference>
<dbReference type="SUPFAM" id="SSF48576">
    <property type="entry name" value="Terpenoid synthases"/>
    <property type="match status" value="1"/>
</dbReference>
<evidence type="ECO:0000313" key="3">
    <source>
        <dbReference type="Proteomes" id="UP000525652"/>
    </source>
</evidence>
<dbReference type="Proteomes" id="UP000525652">
    <property type="component" value="Unassembled WGS sequence"/>
</dbReference>
<comment type="caution">
    <text evidence="2">The sequence shown here is derived from an EMBL/GenBank/DDBJ whole genome shotgun (WGS) entry which is preliminary data.</text>
</comment>
<dbReference type="SFLD" id="SFLDG01018">
    <property type="entry name" value="Squalene/Phytoene_Synthase_Lik"/>
    <property type="match status" value="1"/>
</dbReference>
<dbReference type="PROSITE" id="PS01045">
    <property type="entry name" value="SQUALEN_PHYTOEN_SYN_2"/>
    <property type="match status" value="1"/>
</dbReference>